<evidence type="ECO:0000313" key="8">
    <source>
        <dbReference type="EnsemblMetazoa" id="Aqu2.1.13796_001"/>
    </source>
</evidence>
<dbReference type="Pfam" id="PF00067">
    <property type="entry name" value="p450"/>
    <property type="match status" value="1"/>
</dbReference>
<evidence type="ECO:0000256" key="5">
    <source>
        <dbReference type="ARBA" id="ARBA00023002"/>
    </source>
</evidence>
<sequence>MNERQADNPSIYLALVLAYKKPGEANNITNLPTRLLDYDIELLGYHIPAKVPILVVMEAMSQDPMLFKDPQKFNPDRWTTDDIHPFILLPLGFGAKGCWAFHFSQI</sequence>
<dbReference type="Gene3D" id="1.10.630.10">
    <property type="entry name" value="Cytochrome P450"/>
    <property type="match status" value="1"/>
</dbReference>
<dbReference type="SUPFAM" id="SSF48264">
    <property type="entry name" value="Cytochrome P450"/>
    <property type="match status" value="1"/>
</dbReference>
<accession>A0A1X7TH65</accession>
<dbReference type="AlphaFoldDB" id="A0A1X7TH65"/>
<dbReference type="InterPro" id="IPR036396">
    <property type="entry name" value="Cyt_P450_sf"/>
</dbReference>
<dbReference type="PANTHER" id="PTHR24279:SF120">
    <property type="entry name" value="CYTOCHROME P450"/>
    <property type="match status" value="1"/>
</dbReference>
<keyword evidence="4" id="KW-0479">Metal-binding</keyword>
<dbReference type="OrthoDB" id="3945418at2759"/>
<evidence type="ECO:0000256" key="2">
    <source>
        <dbReference type="ARBA" id="ARBA00010617"/>
    </source>
</evidence>
<name>A0A1X7TH65_AMPQE</name>
<evidence type="ECO:0000256" key="1">
    <source>
        <dbReference type="ARBA" id="ARBA00001971"/>
    </source>
</evidence>
<evidence type="ECO:0000256" key="7">
    <source>
        <dbReference type="ARBA" id="ARBA00023033"/>
    </source>
</evidence>
<dbReference type="InterPro" id="IPR050479">
    <property type="entry name" value="CYP11_CYP27_families"/>
</dbReference>
<dbReference type="GO" id="GO:0016705">
    <property type="term" value="F:oxidoreductase activity, acting on paired donors, with incorporation or reduction of molecular oxygen"/>
    <property type="evidence" value="ECO:0007669"/>
    <property type="project" value="InterPro"/>
</dbReference>
<proteinExistence type="inferred from homology"/>
<dbReference type="GO" id="GO:0020037">
    <property type="term" value="F:heme binding"/>
    <property type="evidence" value="ECO:0007669"/>
    <property type="project" value="InterPro"/>
</dbReference>
<comment type="similarity">
    <text evidence="2">Belongs to the cytochrome P450 family.</text>
</comment>
<keyword evidence="3" id="KW-0349">Heme</keyword>
<keyword evidence="5" id="KW-0560">Oxidoreductase</keyword>
<evidence type="ECO:0000256" key="3">
    <source>
        <dbReference type="ARBA" id="ARBA00022617"/>
    </source>
</evidence>
<dbReference type="InterPro" id="IPR002397">
    <property type="entry name" value="Cyt_P450_B"/>
</dbReference>
<keyword evidence="6" id="KW-0408">Iron</keyword>
<reference evidence="8" key="1">
    <citation type="submission" date="2017-05" db="UniProtKB">
        <authorList>
            <consortium name="EnsemblMetazoa"/>
        </authorList>
    </citation>
    <scope>IDENTIFICATION</scope>
</reference>
<evidence type="ECO:0008006" key="9">
    <source>
        <dbReference type="Google" id="ProtNLM"/>
    </source>
</evidence>
<keyword evidence="7" id="KW-0503">Monooxygenase</keyword>
<dbReference type="PRINTS" id="PR00359">
    <property type="entry name" value="BP450"/>
</dbReference>
<dbReference type="InParanoid" id="A0A1X7TH65"/>
<dbReference type="STRING" id="400682.A0A1X7TH65"/>
<dbReference type="GO" id="GO:0005506">
    <property type="term" value="F:iron ion binding"/>
    <property type="evidence" value="ECO:0007669"/>
    <property type="project" value="InterPro"/>
</dbReference>
<protein>
    <recommendedName>
        <fullName evidence="9">Cytochrome P450</fullName>
    </recommendedName>
</protein>
<evidence type="ECO:0000256" key="6">
    <source>
        <dbReference type="ARBA" id="ARBA00023004"/>
    </source>
</evidence>
<organism evidence="8">
    <name type="scientific">Amphimedon queenslandica</name>
    <name type="common">Sponge</name>
    <dbReference type="NCBI Taxonomy" id="400682"/>
    <lineage>
        <taxon>Eukaryota</taxon>
        <taxon>Metazoa</taxon>
        <taxon>Porifera</taxon>
        <taxon>Demospongiae</taxon>
        <taxon>Heteroscleromorpha</taxon>
        <taxon>Haplosclerida</taxon>
        <taxon>Niphatidae</taxon>
        <taxon>Amphimedon</taxon>
    </lineage>
</organism>
<dbReference type="PANTHER" id="PTHR24279">
    <property type="entry name" value="CYTOCHROME P450"/>
    <property type="match status" value="1"/>
</dbReference>
<dbReference type="InterPro" id="IPR001128">
    <property type="entry name" value="Cyt_P450"/>
</dbReference>
<evidence type="ECO:0000256" key="4">
    <source>
        <dbReference type="ARBA" id="ARBA00022723"/>
    </source>
</evidence>
<comment type="cofactor">
    <cofactor evidence="1">
        <name>heme</name>
        <dbReference type="ChEBI" id="CHEBI:30413"/>
    </cofactor>
</comment>
<dbReference type="GO" id="GO:0004497">
    <property type="term" value="F:monooxygenase activity"/>
    <property type="evidence" value="ECO:0007669"/>
    <property type="project" value="UniProtKB-KW"/>
</dbReference>
<dbReference type="EnsemblMetazoa" id="Aqu2.1.13796_001">
    <property type="protein sequence ID" value="Aqu2.1.13796_001"/>
    <property type="gene ID" value="Aqu2.1.13796"/>
</dbReference>